<dbReference type="PROSITE" id="PS50213">
    <property type="entry name" value="FAS1"/>
    <property type="match status" value="1"/>
</dbReference>
<dbReference type="Proteomes" id="UP000283841">
    <property type="component" value="Unassembled WGS sequence"/>
</dbReference>
<evidence type="ECO:0000256" key="1">
    <source>
        <dbReference type="SAM" id="SignalP"/>
    </source>
</evidence>
<dbReference type="PANTHER" id="PTHR10900:SF77">
    <property type="entry name" value="FI19380P1"/>
    <property type="match status" value="1"/>
</dbReference>
<dbReference type="GeneID" id="39602778"/>
<sequence length="374" mass="41256">MPSLAAIAALIAVIISQAVTASPLMDMLLEVPELSTYAHVYNMTGGIVEINPLFTKRFNYDEDKRNYTFLAPTNAAWSKIPDAIFDILMTQQAYPLIEALLRTHIVEAGLTASELVHVSGSSSAGGISTSLQLSNTTEQFHRGILTKTVQGYYIDSTNSTNGTVLIEDQAAIVKEDIVADNGFIHEIDQVIDPFLIYGGGPSNRTAAPTSERTNLTIAEFIQNDSRLVNSSKLLNVNTPDTLRRLAKQYGFKQFFVVPQNQAYDLMPTILPVYHTLVAPYKSPFNTLMWQYGWLDSGGEIFASLQFNGSVSVASDVTGLNLTVTQERDAIFIMNAGLVTQVEAANGYLWIVDRWLDPLYQAFGLINRFGIPEWP</sequence>
<dbReference type="EMBL" id="RCNU01000005">
    <property type="protein sequence ID" value="RWQ95634.1"/>
    <property type="molecule type" value="Genomic_DNA"/>
</dbReference>
<name>A0A443HV63_BYSSP</name>
<dbReference type="Gene3D" id="2.30.180.10">
    <property type="entry name" value="FAS1 domain"/>
    <property type="match status" value="1"/>
</dbReference>
<dbReference type="VEuPathDB" id="FungiDB:C8Q69DRAFT_520536"/>
<feature type="domain" description="FAS1" evidence="2">
    <location>
        <begin position="21"/>
        <end position="191"/>
    </location>
</feature>
<feature type="chain" id="PRO_5019578059" evidence="1">
    <location>
        <begin position="22"/>
        <end position="374"/>
    </location>
</feature>
<evidence type="ECO:0000313" key="4">
    <source>
        <dbReference type="Proteomes" id="UP000283841"/>
    </source>
</evidence>
<organism evidence="3 4">
    <name type="scientific">Byssochlamys spectabilis</name>
    <name type="common">Paecilomyces variotii</name>
    <dbReference type="NCBI Taxonomy" id="264951"/>
    <lineage>
        <taxon>Eukaryota</taxon>
        <taxon>Fungi</taxon>
        <taxon>Dikarya</taxon>
        <taxon>Ascomycota</taxon>
        <taxon>Pezizomycotina</taxon>
        <taxon>Eurotiomycetes</taxon>
        <taxon>Eurotiomycetidae</taxon>
        <taxon>Eurotiales</taxon>
        <taxon>Thermoascaceae</taxon>
        <taxon>Paecilomyces</taxon>
    </lineage>
</organism>
<dbReference type="InterPro" id="IPR050904">
    <property type="entry name" value="Adhesion/Biosynth-related"/>
</dbReference>
<dbReference type="AlphaFoldDB" id="A0A443HV63"/>
<dbReference type="PANTHER" id="PTHR10900">
    <property type="entry name" value="PERIOSTIN-RELATED"/>
    <property type="match status" value="1"/>
</dbReference>
<comment type="caution">
    <text evidence="3">The sequence shown here is derived from an EMBL/GenBank/DDBJ whole genome shotgun (WGS) entry which is preliminary data.</text>
</comment>
<dbReference type="SMART" id="SM00554">
    <property type="entry name" value="FAS1"/>
    <property type="match status" value="1"/>
</dbReference>
<accession>A0A443HV63</accession>
<protein>
    <submittedName>
        <fullName evidence="3">FAS1 domain-containing protein</fullName>
    </submittedName>
</protein>
<dbReference type="Pfam" id="PF02469">
    <property type="entry name" value="Fasciclin"/>
    <property type="match status" value="1"/>
</dbReference>
<proteinExistence type="predicted"/>
<feature type="signal peptide" evidence="1">
    <location>
        <begin position="1"/>
        <end position="21"/>
    </location>
</feature>
<dbReference type="RefSeq" id="XP_028485279.1">
    <property type="nucleotide sequence ID" value="XM_028633501.1"/>
</dbReference>
<keyword evidence="1" id="KW-0732">Signal</keyword>
<keyword evidence="4" id="KW-1185">Reference proteome</keyword>
<evidence type="ECO:0000313" key="3">
    <source>
        <dbReference type="EMBL" id="RWQ95634.1"/>
    </source>
</evidence>
<dbReference type="STRING" id="264951.A0A443HV63"/>
<reference evidence="3 4" key="1">
    <citation type="journal article" date="2018" name="Front. Microbiol.">
        <title>Genomic and genetic insights into a cosmopolitan fungus, Paecilomyces variotii (Eurotiales).</title>
        <authorList>
            <person name="Urquhart A.S."/>
            <person name="Mondo S.J."/>
            <person name="Makela M.R."/>
            <person name="Hane J.K."/>
            <person name="Wiebenga A."/>
            <person name="He G."/>
            <person name="Mihaltcheva S."/>
            <person name="Pangilinan J."/>
            <person name="Lipzen A."/>
            <person name="Barry K."/>
            <person name="de Vries R.P."/>
            <person name="Grigoriev I.V."/>
            <person name="Idnurm A."/>
        </authorList>
    </citation>
    <scope>NUCLEOTIDE SEQUENCE [LARGE SCALE GENOMIC DNA]</scope>
    <source>
        <strain evidence="3 4">CBS 101075</strain>
    </source>
</reference>
<dbReference type="InterPro" id="IPR036378">
    <property type="entry name" value="FAS1_dom_sf"/>
</dbReference>
<dbReference type="InterPro" id="IPR000782">
    <property type="entry name" value="FAS1_domain"/>
</dbReference>
<evidence type="ECO:0000259" key="2">
    <source>
        <dbReference type="PROSITE" id="PS50213"/>
    </source>
</evidence>
<dbReference type="SUPFAM" id="SSF82153">
    <property type="entry name" value="FAS1 domain"/>
    <property type="match status" value="1"/>
</dbReference>
<gene>
    <name evidence="3" type="ORF">C8Q69DRAFT_520536</name>
</gene>